<gene>
    <name evidence="2" type="ORF">ACOF00016_LOCUS2857</name>
</gene>
<organism evidence="2">
    <name type="scientific">Amphora coffeiformis</name>
    <dbReference type="NCBI Taxonomy" id="265554"/>
    <lineage>
        <taxon>Eukaryota</taxon>
        <taxon>Sar</taxon>
        <taxon>Stramenopiles</taxon>
        <taxon>Ochrophyta</taxon>
        <taxon>Bacillariophyta</taxon>
        <taxon>Bacillariophyceae</taxon>
        <taxon>Bacillariophycidae</taxon>
        <taxon>Thalassiophysales</taxon>
        <taxon>Catenulaceae</taxon>
        <taxon>Amphora</taxon>
    </lineage>
</organism>
<accession>A0A7S3KYG5</accession>
<dbReference type="EMBL" id="HBIM01003305">
    <property type="protein sequence ID" value="CAE0404754.1"/>
    <property type="molecule type" value="Transcribed_RNA"/>
</dbReference>
<name>A0A7S3KYG5_9STRA</name>
<protein>
    <submittedName>
        <fullName evidence="2">Uncharacterized protein</fullName>
    </submittedName>
</protein>
<dbReference type="AlphaFoldDB" id="A0A7S3KYG5"/>
<keyword evidence="1" id="KW-0472">Membrane</keyword>
<dbReference type="Gene3D" id="3.40.50.2000">
    <property type="entry name" value="Glycogen Phosphorylase B"/>
    <property type="match status" value="1"/>
</dbReference>
<keyword evidence="1" id="KW-0812">Transmembrane</keyword>
<evidence type="ECO:0000256" key="1">
    <source>
        <dbReference type="SAM" id="Phobius"/>
    </source>
</evidence>
<reference evidence="2" key="1">
    <citation type="submission" date="2021-01" db="EMBL/GenBank/DDBJ databases">
        <authorList>
            <person name="Corre E."/>
            <person name="Pelletier E."/>
            <person name="Niang G."/>
            <person name="Scheremetjew M."/>
            <person name="Finn R."/>
            <person name="Kale V."/>
            <person name="Holt S."/>
            <person name="Cochrane G."/>
            <person name="Meng A."/>
            <person name="Brown T."/>
            <person name="Cohen L."/>
        </authorList>
    </citation>
    <scope>NUCLEOTIDE SEQUENCE</scope>
    <source>
        <strain evidence="2">CCMP127</strain>
    </source>
</reference>
<keyword evidence="1" id="KW-1133">Transmembrane helix</keyword>
<dbReference type="SUPFAM" id="SSF53756">
    <property type="entry name" value="UDP-Glycosyltransferase/glycogen phosphorylase"/>
    <property type="match status" value="1"/>
</dbReference>
<proteinExistence type="predicted"/>
<feature type="transmembrane region" description="Helical" evidence="1">
    <location>
        <begin position="23"/>
        <end position="40"/>
    </location>
</feature>
<evidence type="ECO:0000313" key="2">
    <source>
        <dbReference type="EMBL" id="CAE0404754.1"/>
    </source>
</evidence>
<sequence>MWNEIYHNVTTRDMRRRLASQSAWRWMILLVLLGGLYHIVGVSTDAWAMDTVDDAVVEHEILPPLLHHQSKQQQQPLHNKEVSCGGHWEPSCDKCPRGNGASWCNGECMWKDNACIDRPSYVHPEYHQLLKQYPFQPVVTEKGEYVNIILVRSPFQHGRQAQMYDKYKDEILFLGISSFESYPLNSPNPYSKNFSNDEYRGLFPGFLTMMPHPESYFAPHVKTILLSESDFNLDGPLQFGQKFANAPKLYDFTFSGTDQDVHNNCVGWSSYAKNWTFTLEALKIMCSDEFNLKGVLVATKDKSGKVACTIPKECQGKMIQTTFLGQDEFFTYLAKSKFAFLPQVYDASPRVSTQALSMNVPLLMNDNIVGGWKYINQRTGEFFHDIHDFKQSLRRLLDRIDHYKPREYVTESWGNANVGPQFLKFVQDNWPDRVTIPEGTKWLKPAGA</sequence>